<keyword evidence="3" id="KW-1185">Reference proteome</keyword>
<protein>
    <submittedName>
        <fullName evidence="2">DUF4261 domain-containing protein</fullName>
    </submittedName>
</protein>
<dbReference type="Proteomes" id="UP000602653">
    <property type="component" value="Chromosome"/>
</dbReference>
<reference evidence="2 3" key="1">
    <citation type="submission" date="2021-02" db="EMBL/GenBank/DDBJ databases">
        <title>Complete Genome Sequence of Arcanobacterium phocisimile strain DSM 26142T from a harbour seal.</title>
        <authorList>
            <person name="Borowiak M."/>
            <person name="Alssahen M."/>
            <person name="Malorny B."/>
            <person name="Laemmler C."/>
            <person name="Siebert U."/>
            <person name="Ploetz M."/>
            <person name="Abdulmawjood A."/>
        </authorList>
    </citation>
    <scope>NUCLEOTIDE SEQUENCE [LARGE SCALE GENOMIC DNA]</scope>
    <source>
        <strain evidence="2 3">DSM 26142</strain>
    </source>
</reference>
<dbReference type="InterPro" id="IPR025357">
    <property type="entry name" value="DUF4261"/>
</dbReference>
<feature type="domain" description="DUF4261" evidence="1">
    <location>
        <begin position="200"/>
        <end position="273"/>
    </location>
</feature>
<sequence length="275" mass="29474">MEHLGINAIHPTAPEYLTAAGLFTAPIDVGTAVQRIRNLWGEDIEPRWVNVEAEKTGGLSGAILTFTLQGVQVMITPVTGQLQIDKGQLPEHHTHVAMTFYAPLSGQAQGKLAGERPLTGDNATELTRRHRMVSAHIAYTQVADALMREEAALGVYRHELGVIHPPHMVSALADSLTKGQAPLPLWINIRLGDGQTTRARTLGLPLFGHLDLEVTGTGRSLEETAAFVEASADYIVMGDSYLLPGQTIGANDGGSYPVSQEVSVADGSTVIRVDF</sequence>
<evidence type="ECO:0000313" key="2">
    <source>
        <dbReference type="EMBL" id="QRV02156.1"/>
    </source>
</evidence>
<dbReference type="Pfam" id="PF14080">
    <property type="entry name" value="DUF4261"/>
    <property type="match status" value="1"/>
</dbReference>
<name>A0ABX7IGA8_9ACTO</name>
<dbReference type="RefSeq" id="WP_204424445.1">
    <property type="nucleotide sequence ID" value="NZ_CP070228.1"/>
</dbReference>
<accession>A0ABX7IGA8</accession>
<evidence type="ECO:0000313" key="3">
    <source>
        <dbReference type="Proteomes" id="UP000602653"/>
    </source>
</evidence>
<dbReference type="EMBL" id="CP070228">
    <property type="protein sequence ID" value="QRV02156.1"/>
    <property type="molecule type" value="Genomic_DNA"/>
</dbReference>
<evidence type="ECO:0000259" key="1">
    <source>
        <dbReference type="Pfam" id="PF14080"/>
    </source>
</evidence>
<gene>
    <name evidence="2" type="ORF">JTE88_08840</name>
</gene>
<organism evidence="2 3">
    <name type="scientific">Arcanobacterium phocisimile</name>
    <dbReference type="NCBI Taxonomy" id="1302235"/>
    <lineage>
        <taxon>Bacteria</taxon>
        <taxon>Bacillati</taxon>
        <taxon>Actinomycetota</taxon>
        <taxon>Actinomycetes</taxon>
        <taxon>Actinomycetales</taxon>
        <taxon>Actinomycetaceae</taxon>
        <taxon>Arcanobacterium</taxon>
    </lineage>
</organism>
<proteinExistence type="predicted"/>